<comment type="caution">
    <text evidence="3">The sequence shown here is derived from an EMBL/GenBank/DDBJ whole genome shotgun (WGS) entry which is preliminary data.</text>
</comment>
<reference evidence="3" key="1">
    <citation type="journal article" date="2020" name="Nat. Commun.">
        <title>Large-scale genome sequencing of mycorrhizal fungi provides insights into the early evolution of symbiotic traits.</title>
        <authorList>
            <person name="Miyauchi S."/>
            <person name="Kiss E."/>
            <person name="Kuo A."/>
            <person name="Drula E."/>
            <person name="Kohler A."/>
            <person name="Sanchez-Garcia M."/>
            <person name="Morin E."/>
            <person name="Andreopoulos B."/>
            <person name="Barry K.W."/>
            <person name="Bonito G."/>
            <person name="Buee M."/>
            <person name="Carver A."/>
            <person name="Chen C."/>
            <person name="Cichocki N."/>
            <person name="Clum A."/>
            <person name="Culley D."/>
            <person name="Crous P.W."/>
            <person name="Fauchery L."/>
            <person name="Girlanda M."/>
            <person name="Hayes R.D."/>
            <person name="Keri Z."/>
            <person name="LaButti K."/>
            <person name="Lipzen A."/>
            <person name="Lombard V."/>
            <person name="Magnuson J."/>
            <person name="Maillard F."/>
            <person name="Murat C."/>
            <person name="Nolan M."/>
            <person name="Ohm R.A."/>
            <person name="Pangilinan J."/>
            <person name="Pereira M.F."/>
            <person name="Perotto S."/>
            <person name="Peter M."/>
            <person name="Pfister S."/>
            <person name="Riley R."/>
            <person name="Sitrit Y."/>
            <person name="Stielow J.B."/>
            <person name="Szollosi G."/>
            <person name="Zifcakova L."/>
            <person name="Stursova M."/>
            <person name="Spatafora J.W."/>
            <person name="Tedersoo L."/>
            <person name="Vaario L.M."/>
            <person name="Yamada A."/>
            <person name="Yan M."/>
            <person name="Wang P."/>
            <person name="Xu J."/>
            <person name="Bruns T."/>
            <person name="Baldrian P."/>
            <person name="Vilgalys R."/>
            <person name="Dunand C."/>
            <person name="Henrissat B."/>
            <person name="Grigoriev I.V."/>
            <person name="Hibbett D."/>
            <person name="Nagy L.G."/>
            <person name="Martin F.M."/>
        </authorList>
    </citation>
    <scope>NUCLEOTIDE SEQUENCE</scope>
    <source>
        <strain evidence="3">UH-Tt-Lm1</strain>
    </source>
</reference>
<organism evidence="3 4">
    <name type="scientific">Thelephora terrestris</name>
    <dbReference type="NCBI Taxonomy" id="56493"/>
    <lineage>
        <taxon>Eukaryota</taxon>
        <taxon>Fungi</taxon>
        <taxon>Dikarya</taxon>
        <taxon>Basidiomycota</taxon>
        <taxon>Agaricomycotina</taxon>
        <taxon>Agaricomycetes</taxon>
        <taxon>Thelephorales</taxon>
        <taxon>Thelephoraceae</taxon>
        <taxon>Thelephora</taxon>
    </lineage>
</organism>
<evidence type="ECO:0000256" key="2">
    <source>
        <dbReference type="SAM" id="Phobius"/>
    </source>
</evidence>
<dbReference type="Proteomes" id="UP000736335">
    <property type="component" value="Unassembled WGS sequence"/>
</dbReference>
<accession>A0A9P6L4Y4</accession>
<feature type="region of interest" description="Disordered" evidence="1">
    <location>
        <begin position="189"/>
        <end position="341"/>
    </location>
</feature>
<evidence type="ECO:0000313" key="4">
    <source>
        <dbReference type="Proteomes" id="UP000736335"/>
    </source>
</evidence>
<dbReference type="OrthoDB" id="3266740at2759"/>
<feature type="compositionally biased region" description="Basic and acidic residues" evidence="1">
    <location>
        <begin position="284"/>
        <end position="310"/>
    </location>
</feature>
<sequence>MPPLFNLIRIGVFVTVLLWTVIVLAISIHFHGILLTNDLTRFIPFAIFVSATTIVLLLALLLFGLKRANPISTRIELGCLGLDGVLWLVLAAFLITSDAEDADVECFTSSSVSNQIPIQMPSFTTEIYQAQYRVLEAFSIFNVVLIWLFLLFLLFLAWRHHSRGEYTVWTTPVTGVPWFYSSDYAAKEKEGKLPPPVTAPVDRSRSKGAGALNVPKDTQSHQKRAKPQDLGKIRTTQLTPPPPKSRHQSYEYKHGYWLPKSADAPQAPAPPPKASVSRSNTRQSSRDRSREGGRSHERGRSHRSTRDRSLTRGNSGSKRHGAGHPPPNARDRFHRDASPRR</sequence>
<keyword evidence="2" id="KW-1133">Transmembrane helix</keyword>
<feature type="transmembrane region" description="Helical" evidence="2">
    <location>
        <begin position="42"/>
        <end position="65"/>
    </location>
</feature>
<gene>
    <name evidence="3" type="ORF">BJ322DRAFT_173940</name>
</gene>
<proteinExistence type="predicted"/>
<dbReference type="EMBL" id="WIUZ02000011">
    <property type="protein sequence ID" value="KAF9782822.1"/>
    <property type="molecule type" value="Genomic_DNA"/>
</dbReference>
<keyword evidence="4" id="KW-1185">Reference proteome</keyword>
<feature type="transmembrane region" description="Helical" evidence="2">
    <location>
        <begin position="77"/>
        <end position="95"/>
    </location>
</feature>
<name>A0A9P6L4Y4_9AGAM</name>
<keyword evidence="2" id="KW-0812">Transmembrane</keyword>
<keyword evidence="2" id="KW-0472">Membrane</keyword>
<reference evidence="3" key="2">
    <citation type="submission" date="2020-11" db="EMBL/GenBank/DDBJ databases">
        <authorList>
            <consortium name="DOE Joint Genome Institute"/>
            <person name="Kuo A."/>
            <person name="Miyauchi S."/>
            <person name="Kiss E."/>
            <person name="Drula E."/>
            <person name="Kohler A."/>
            <person name="Sanchez-Garcia M."/>
            <person name="Andreopoulos B."/>
            <person name="Barry K.W."/>
            <person name="Bonito G."/>
            <person name="Buee M."/>
            <person name="Carver A."/>
            <person name="Chen C."/>
            <person name="Cichocki N."/>
            <person name="Clum A."/>
            <person name="Culley D."/>
            <person name="Crous P.W."/>
            <person name="Fauchery L."/>
            <person name="Girlanda M."/>
            <person name="Hayes R."/>
            <person name="Keri Z."/>
            <person name="Labutti K."/>
            <person name="Lipzen A."/>
            <person name="Lombard V."/>
            <person name="Magnuson J."/>
            <person name="Maillard F."/>
            <person name="Morin E."/>
            <person name="Murat C."/>
            <person name="Nolan M."/>
            <person name="Ohm R."/>
            <person name="Pangilinan J."/>
            <person name="Pereira M."/>
            <person name="Perotto S."/>
            <person name="Peter M."/>
            <person name="Riley R."/>
            <person name="Sitrit Y."/>
            <person name="Stielow B."/>
            <person name="Szollosi G."/>
            <person name="Zifcakova L."/>
            <person name="Stursova M."/>
            <person name="Spatafora J.W."/>
            <person name="Tedersoo L."/>
            <person name="Vaario L.-M."/>
            <person name="Yamada A."/>
            <person name="Yan M."/>
            <person name="Wang P."/>
            <person name="Xu J."/>
            <person name="Bruns T."/>
            <person name="Baldrian P."/>
            <person name="Vilgalys R."/>
            <person name="Henrissat B."/>
            <person name="Grigoriev I.V."/>
            <person name="Hibbett D."/>
            <person name="Nagy L.G."/>
            <person name="Martin F.M."/>
        </authorList>
    </citation>
    <scope>NUCLEOTIDE SEQUENCE</scope>
    <source>
        <strain evidence="3">UH-Tt-Lm1</strain>
    </source>
</reference>
<feature type="transmembrane region" description="Helical" evidence="2">
    <location>
        <begin position="7"/>
        <end position="30"/>
    </location>
</feature>
<evidence type="ECO:0008006" key="5">
    <source>
        <dbReference type="Google" id="ProtNLM"/>
    </source>
</evidence>
<feature type="compositionally biased region" description="Basic and acidic residues" evidence="1">
    <location>
        <begin position="329"/>
        <end position="341"/>
    </location>
</feature>
<evidence type="ECO:0000313" key="3">
    <source>
        <dbReference type="EMBL" id="KAF9782822.1"/>
    </source>
</evidence>
<dbReference type="AlphaFoldDB" id="A0A9P6L4Y4"/>
<evidence type="ECO:0000256" key="1">
    <source>
        <dbReference type="SAM" id="MobiDB-lite"/>
    </source>
</evidence>
<feature type="transmembrane region" description="Helical" evidence="2">
    <location>
        <begin position="137"/>
        <end position="158"/>
    </location>
</feature>
<protein>
    <recommendedName>
        <fullName evidence="5">MARVEL domain-containing protein</fullName>
    </recommendedName>
</protein>